<dbReference type="Proteomes" id="UP000596083">
    <property type="component" value="Chromosome"/>
</dbReference>
<name>A0A7T7HNS5_9HYPH</name>
<evidence type="ECO:0000313" key="3">
    <source>
        <dbReference type="Proteomes" id="UP000596083"/>
    </source>
</evidence>
<feature type="compositionally biased region" description="Basic and acidic residues" evidence="1">
    <location>
        <begin position="1"/>
        <end position="20"/>
    </location>
</feature>
<evidence type="ECO:0000313" key="2">
    <source>
        <dbReference type="EMBL" id="QQM32443.1"/>
    </source>
</evidence>
<dbReference type="EMBL" id="CP066786">
    <property type="protein sequence ID" value="QQM32443.1"/>
    <property type="molecule type" value="Genomic_DNA"/>
</dbReference>
<dbReference type="KEGG" id="mlut:JET14_10020"/>
<dbReference type="RefSeq" id="WP_200337885.1">
    <property type="nucleotide sequence ID" value="NZ_CP066786.1"/>
</dbReference>
<protein>
    <submittedName>
        <fullName evidence="2">Uncharacterized protein</fullName>
    </submittedName>
</protein>
<evidence type="ECO:0000256" key="1">
    <source>
        <dbReference type="SAM" id="MobiDB-lite"/>
    </source>
</evidence>
<feature type="region of interest" description="Disordered" evidence="1">
    <location>
        <begin position="1"/>
        <end position="32"/>
    </location>
</feature>
<gene>
    <name evidence="2" type="ORF">JET14_10020</name>
</gene>
<accession>A0A7T7HNS5</accession>
<organism evidence="2 3">
    <name type="scientific">Martelella lutilitoris</name>
    <dbReference type="NCBI Taxonomy" id="2583532"/>
    <lineage>
        <taxon>Bacteria</taxon>
        <taxon>Pseudomonadati</taxon>
        <taxon>Pseudomonadota</taxon>
        <taxon>Alphaproteobacteria</taxon>
        <taxon>Hyphomicrobiales</taxon>
        <taxon>Aurantimonadaceae</taxon>
        <taxon>Martelella</taxon>
    </lineage>
</organism>
<reference evidence="2 3" key="1">
    <citation type="submission" date="2020-12" db="EMBL/GenBank/DDBJ databases">
        <authorList>
            <person name="Zheng R.K."/>
            <person name="Sun C.M."/>
        </authorList>
    </citation>
    <scope>NUCLEOTIDE SEQUENCE [LARGE SCALE GENOMIC DNA]</scope>
    <source>
        <strain evidence="2 3">ZRK001</strain>
    </source>
</reference>
<sequence length="103" mass="11261">MTDQPKDDPKGGPKDGKADPLDSPVGGEGDVESVAEEITTRQISAQTFGGDPVEDRRQRLEDIITELESRTKASERGEDLEPLLQEARSSLAIVERQAERGEE</sequence>
<dbReference type="AlphaFoldDB" id="A0A7T7HNS5"/>
<proteinExistence type="predicted"/>